<dbReference type="PROSITE" id="PS51758">
    <property type="entry name" value="LETM1_RBD"/>
    <property type="match status" value="1"/>
</dbReference>
<dbReference type="RefSeq" id="XP_006679293.1">
    <property type="nucleotide sequence ID" value="XM_006679230.1"/>
</dbReference>
<accession>F4P3H0</accession>
<dbReference type="GO" id="GO:0043022">
    <property type="term" value="F:ribosome binding"/>
    <property type="evidence" value="ECO:0007669"/>
    <property type="project" value="InterPro"/>
</dbReference>
<dbReference type="InterPro" id="IPR033122">
    <property type="entry name" value="LETM1-like_RBD"/>
</dbReference>
<organism evidence="3 4">
    <name type="scientific">Batrachochytrium dendrobatidis (strain JAM81 / FGSC 10211)</name>
    <name type="common">Frog chytrid fungus</name>
    <dbReference type="NCBI Taxonomy" id="684364"/>
    <lineage>
        <taxon>Eukaryota</taxon>
        <taxon>Fungi</taxon>
        <taxon>Fungi incertae sedis</taxon>
        <taxon>Chytridiomycota</taxon>
        <taxon>Chytridiomycota incertae sedis</taxon>
        <taxon>Chytridiomycetes</taxon>
        <taxon>Rhizophydiales</taxon>
        <taxon>Rhizophydiales incertae sedis</taxon>
        <taxon>Batrachochytrium</taxon>
    </lineage>
</organism>
<gene>
    <name evidence="3" type="ORF">BATDEDRAFT_88765</name>
</gene>
<name>F4P3H0_BATDJ</name>
<dbReference type="Proteomes" id="UP000007241">
    <property type="component" value="Unassembled WGS sequence"/>
</dbReference>
<evidence type="ECO:0000313" key="3">
    <source>
        <dbReference type="EMBL" id="EGF80466.1"/>
    </source>
</evidence>
<evidence type="ECO:0000256" key="1">
    <source>
        <dbReference type="PROSITE-ProRule" id="PRU01094"/>
    </source>
</evidence>
<dbReference type="EMBL" id="GL882884">
    <property type="protein sequence ID" value="EGF80466.1"/>
    <property type="molecule type" value="Genomic_DNA"/>
</dbReference>
<reference evidence="3 4" key="1">
    <citation type="submission" date="2009-12" db="EMBL/GenBank/DDBJ databases">
        <title>The draft genome of Batrachochytrium dendrobatidis.</title>
        <authorList>
            <consortium name="US DOE Joint Genome Institute (JGI-PGF)"/>
            <person name="Kuo A."/>
            <person name="Salamov A."/>
            <person name="Schmutz J."/>
            <person name="Lucas S."/>
            <person name="Pitluck S."/>
            <person name="Rosenblum E."/>
            <person name="Stajich J."/>
            <person name="Eisen M."/>
            <person name="Grigoriev I.V."/>
        </authorList>
    </citation>
    <scope>NUCLEOTIDE SEQUENCE [LARGE SCALE GENOMIC DNA]</scope>
    <source>
        <strain evidence="4">JAM81 / FGSC 10211</strain>
    </source>
</reference>
<dbReference type="InParanoid" id="F4P3H0"/>
<sequence length="391" mass="42798">MLVVKLSQNSVYSGFKPSLSTAPKVLILQSHLHSSSAVSSRAIAANSKPESSDHVSKALSQASIDPISKQSSSNVRASIETGLISPVLEYGTSTVQLLSNLGYCLSLYMSVKEKGQVSKRVDIRHFVRTKQDFATLVPGIICLVASKLTSLQSVMTYAPSLIPTVFYNVEIWDAKVKSAEALRTKQSRIVLDQVIASLNAIPATRLKSSRIMSAERKRTMLVEKLSAPEKIKESDLLDLYPFIHAHFNIATAPSSLISSFGKLLHFTAPALLPRSRLLRWGDWMLKDDLLIKKDGVASLSYIEVLEAIYERGLAFDQVDSKPAMAKALVQHAAFSAQLMESATSHKIRMSSRKVSKNAKSDVTFAIMDKAVFDAQDMAAITMILAISRAIV</sequence>
<keyword evidence="1" id="KW-0496">Mitochondrion</keyword>
<dbReference type="HOGENOM" id="CLU_705934_0_0_1"/>
<evidence type="ECO:0000259" key="2">
    <source>
        <dbReference type="PROSITE" id="PS51758"/>
    </source>
</evidence>
<dbReference type="AlphaFoldDB" id="F4P3H0"/>
<keyword evidence="4" id="KW-1185">Reference proteome</keyword>
<dbReference type="STRING" id="684364.F4P3H0"/>
<protein>
    <recommendedName>
        <fullName evidence="2">Letm1 RBD domain-containing protein</fullName>
    </recommendedName>
</protein>
<dbReference type="GeneID" id="18243268"/>
<dbReference type="OrthoDB" id="73691at2759"/>
<proteinExistence type="predicted"/>
<evidence type="ECO:0000313" key="4">
    <source>
        <dbReference type="Proteomes" id="UP000007241"/>
    </source>
</evidence>
<feature type="domain" description="Letm1 RBD" evidence="2">
    <location>
        <begin position="183"/>
        <end position="376"/>
    </location>
</feature>
<dbReference type="Pfam" id="PF07766">
    <property type="entry name" value="LETM1_RBD"/>
    <property type="match status" value="1"/>
</dbReference>